<evidence type="ECO:0000313" key="1">
    <source>
        <dbReference type="EMBL" id="AGR47551.1"/>
    </source>
</evidence>
<dbReference type="InterPro" id="IPR038559">
    <property type="entry name" value="XkdN-like_sf"/>
</dbReference>
<name>S5M689_9CAUD</name>
<keyword evidence="2" id="KW-1185">Reference proteome</keyword>
<dbReference type="EMBL" id="KC595518">
    <property type="protein sequence ID" value="AGR47551.1"/>
    <property type="molecule type" value="Genomic_DNA"/>
</dbReference>
<evidence type="ECO:0000313" key="2">
    <source>
        <dbReference type="Proteomes" id="UP000015095"/>
    </source>
</evidence>
<gene>
    <name evidence="1" type="ORF">DAVIES_17</name>
</gene>
<dbReference type="Proteomes" id="UP000015095">
    <property type="component" value="Segment"/>
</dbReference>
<reference evidence="1 2" key="1">
    <citation type="journal article" date="2013" name="Genome Announc.">
        <title>Complete Genome Sequences of Five Paenibacillus larvae Bacteriophages.</title>
        <authorList>
            <person name="Sheflo M.A."/>
            <person name="Gardner A.V."/>
            <person name="Merrill B.D."/>
            <person name="Fisher J.N."/>
            <person name="Lunt B.L."/>
            <person name="Breakwell D.P."/>
            <person name="Grose J.H."/>
            <person name="Burnett S.H."/>
        </authorList>
    </citation>
    <scope>NUCLEOTIDE SEQUENCE [LARGE SCALE GENOMIC DNA]</scope>
</reference>
<organism evidence="1 2">
    <name type="scientific">Brevibacillus phage Davies</name>
    <dbReference type="NCBI Taxonomy" id="1296662"/>
    <lineage>
        <taxon>Viruses</taxon>
        <taxon>Duplodnaviria</taxon>
        <taxon>Heunggongvirae</taxon>
        <taxon>Uroviricota</taxon>
        <taxon>Caudoviricetes</taxon>
        <taxon>Abouovirus</taxon>
        <taxon>Abouovirus davies</taxon>
    </lineage>
</organism>
<dbReference type="Pfam" id="PF08890">
    <property type="entry name" value="Phage_TAC_5"/>
    <property type="match status" value="1"/>
</dbReference>
<dbReference type="RefSeq" id="YP_008858652.1">
    <property type="nucleotide sequence ID" value="NC_022980.1"/>
</dbReference>
<protein>
    <submittedName>
        <fullName evidence="1">Phage xkdN-like protein</fullName>
    </submittedName>
</protein>
<dbReference type="KEGG" id="vg:18989719"/>
<proteinExistence type="predicted"/>
<accession>S5M689</accession>
<dbReference type="OrthoDB" id="17512at10239"/>
<dbReference type="Gene3D" id="3.30.2220.30">
    <property type="match status" value="1"/>
</dbReference>
<dbReference type="InterPro" id="IPR014986">
    <property type="entry name" value="XkdN-like"/>
</dbReference>
<sequence length="136" mass="15348">MSLQDFFMDEFEDAEVVERVVKIAGKEKKMQFKPVSAAKGGELRKSCRKVTHYKGSKQVYTDHDAFVAKMIIESTVNPDFKNKELQDSWGVIGADNLLAAMKTKMSDGEYNQLAAVVTDINGYDEEIDEMAEEIKN</sequence>
<dbReference type="GeneID" id="18989719"/>